<dbReference type="GO" id="GO:0005576">
    <property type="term" value="C:extracellular region"/>
    <property type="evidence" value="ECO:0007669"/>
    <property type="project" value="UniProtKB-SubCell"/>
</dbReference>
<evidence type="ECO:0000313" key="6">
    <source>
        <dbReference type="EMBL" id="KAK5979619.1"/>
    </source>
</evidence>
<dbReference type="InterPro" id="IPR038479">
    <property type="entry name" value="Transthyretin-like_sf"/>
</dbReference>
<dbReference type="AlphaFoldDB" id="A0AAN8IM40"/>
<reference evidence="6 7" key="1">
    <citation type="submission" date="2019-10" db="EMBL/GenBank/DDBJ databases">
        <title>Assembly and Annotation for the nematode Trichostrongylus colubriformis.</title>
        <authorList>
            <person name="Martin J."/>
        </authorList>
    </citation>
    <scope>NUCLEOTIDE SEQUENCE [LARGE SCALE GENOMIC DNA]</scope>
    <source>
        <strain evidence="6">G859</strain>
        <tissue evidence="6">Whole worm</tissue>
    </source>
</reference>
<comment type="caution">
    <text evidence="6">The sequence shown here is derived from an EMBL/GenBank/DDBJ whole genome shotgun (WGS) entry which is preliminary data.</text>
</comment>
<proteinExistence type="inferred from homology"/>
<evidence type="ECO:0000256" key="3">
    <source>
        <dbReference type="ARBA" id="ARBA00022525"/>
    </source>
</evidence>
<evidence type="ECO:0000256" key="4">
    <source>
        <dbReference type="ARBA" id="ARBA00022729"/>
    </source>
</evidence>
<keyword evidence="7" id="KW-1185">Reference proteome</keyword>
<evidence type="ECO:0000256" key="2">
    <source>
        <dbReference type="ARBA" id="ARBA00010112"/>
    </source>
</evidence>
<name>A0AAN8IM40_TRICO</name>
<evidence type="ECO:0000313" key="7">
    <source>
        <dbReference type="Proteomes" id="UP001331761"/>
    </source>
</evidence>
<dbReference type="PANTHER" id="PTHR21700">
    <property type="entry name" value="TRANSTHYRETIN-LIKE FAMILY PROTEIN-RELATED"/>
    <property type="match status" value="1"/>
</dbReference>
<comment type="similarity">
    <text evidence="2">Belongs to the nematode transthyretin-like family.</text>
</comment>
<keyword evidence="4 5" id="KW-0732">Signal</keyword>
<dbReference type="EMBL" id="WIXE01008179">
    <property type="protein sequence ID" value="KAK5979619.1"/>
    <property type="molecule type" value="Genomic_DNA"/>
</dbReference>
<evidence type="ECO:0000256" key="1">
    <source>
        <dbReference type="ARBA" id="ARBA00004613"/>
    </source>
</evidence>
<organism evidence="6 7">
    <name type="scientific">Trichostrongylus colubriformis</name>
    <name type="common">Black scour worm</name>
    <dbReference type="NCBI Taxonomy" id="6319"/>
    <lineage>
        <taxon>Eukaryota</taxon>
        <taxon>Metazoa</taxon>
        <taxon>Ecdysozoa</taxon>
        <taxon>Nematoda</taxon>
        <taxon>Chromadorea</taxon>
        <taxon>Rhabditida</taxon>
        <taxon>Rhabditina</taxon>
        <taxon>Rhabditomorpha</taxon>
        <taxon>Strongyloidea</taxon>
        <taxon>Trichostrongylidae</taxon>
        <taxon>Trichostrongylus</taxon>
    </lineage>
</organism>
<keyword evidence="3" id="KW-0964">Secreted</keyword>
<dbReference type="InterPro" id="IPR001534">
    <property type="entry name" value="Transthyretin-like"/>
</dbReference>
<sequence>MNLPIIVTILMLLQLSYSFRRPRPCLPKRKTVSVTGKLLCYGYPAAGITLNLEDTSIQAKTNASGVFDLKASKTKLFKVNAQLSFQHHCHVKETHEGKCYTTRTIMIPSTKTEQGKKYDIGTIELSEKIPSAKVVCKK</sequence>
<protein>
    <submittedName>
        <fullName evidence="6">Uncharacterized protein</fullName>
    </submittedName>
</protein>
<feature type="signal peptide" evidence="5">
    <location>
        <begin position="1"/>
        <end position="18"/>
    </location>
</feature>
<accession>A0AAN8IM40</accession>
<feature type="chain" id="PRO_5042964508" evidence="5">
    <location>
        <begin position="19"/>
        <end position="138"/>
    </location>
</feature>
<evidence type="ECO:0000256" key="5">
    <source>
        <dbReference type="SAM" id="SignalP"/>
    </source>
</evidence>
<comment type="subcellular location">
    <subcellularLocation>
        <location evidence="1">Secreted</location>
    </subcellularLocation>
</comment>
<gene>
    <name evidence="6" type="ORF">GCK32_020781</name>
</gene>
<dbReference type="Pfam" id="PF01060">
    <property type="entry name" value="TTR-52"/>
    <property type="match status" value="1"/>
</dbReference>
<dbReference type="Proteomes" id="UP001331761">
    <property type="component" value="Unassembled WGS sequence"/>
</dbReference>
<dbReference type="GO" id="GO:0009986">
    <property type="term" value="C:cell surface"/>
    <property type="evidence" value="ECO:0007669"/>
    <property type="project" value="InterPro"/>
</dbReference>
<dbReference type="Gene3D" id="2.60.40.3330">
    <property type="match status" value="1"/>
</dbReference>
<dbReference type="PANTHER" id="PTHR21700:SF24">
    <property type="entry name" value="TRANSTHYRETIN-LIKE FAMILY PROTEIN"/>
    <property type="match status" value="1"/>
</dbReference>